<comment type="caution">
    <text evidence="1">The sequence shown here is derived from an EMBL/GenBank/DDBJ whole genome shotgun (WGS) entry which is preliminary data.</text>
</comment>
<proteinExistence type="predicted"/>
<dbReference type="EMBL" id="JSZA02000057">
    <property type="protein sequence ID" value="TGO02935.1"/>
    <property type="molecule type" value="Genomic_DNA"/>
</dbReference>
<protein>
    <submittedName>
        <fullName evidence="1">Uncharacterized protein</fullName>
    </submittedName>
</protein>
<keyword evidence="2" id="KW-1185">Reference proteome</keyword>
<dbReference type="AlphaFoldDB" id="A0A4E0QV62"/>
<gene>
    <name evidence="1" type="ORF">PN36_15715</name>
</gene>
<organism evidence="1 2">
    <name type="scientific">Candidatus Thiomargarita nelsonii</name>
    <dbReference type="NCBI Taxonomy" id="1003181"/>
    <lineage>
        <taxon>Bacteria</taxon>
        <taxon>Pseudomonadati</taxon>
        <taxon>Pseudomonadota</taxon>
        <taxon>Gammaproteobacteria</taxon>
        <taxon>Thiotrichales</taxon>
        <taxon>Thiotrichaceae</taxon>
        <taxon>Thiomargarita</taxon>
    </lineage>
</organism>
<evidence type="ECO:0000313" key="1">
    <source>
        <dbReference type="EMBL" id="TGO02935.1"/>
    </source>
</evidence>
<evidence type="ECO:0000313" key="2">
    <source>
        <dbReference type="Proteomes" id="UP000030428"/>
    </source>
</evidence>
<reference evidence="1 2" key="1">
    <citation type="journal article" date="2016" name="Front. Microbiol.">
        <title>Single-Cell (Meta-)Genomics of a Dimorphic Candidatus Thiomargarita nelsonii Reveals Genomic Plasticity.</title>
        <authorList>
            <person name="Flood B.E."/>
            <person name="Fliss P."/>
            <person name="Jones D.S."/>
            <person name="Dick G.J."/>
            <person name="Jain S."/>
            <person name="Kaster A.K."/>
            <person name="Winkel M."/>
            <person name="Mussmann M."/>
            <person name="Bailey J."/>
        </authorList>
    </citation>
    <scope>NUCLEOTIDE SEQUENCE [LARGE SCALE GENOMIC DNA]</scope>
    <source>
        <strain evidence="1">Hydrate Ridge</strain>
    </source>
</reference>
<dbReference type="Proteomes" id="UP000030428">
    <property type="component" value="Unassembled WGS sequence"/>
</dbReference>
<sequence length="250" mass="28522">MKFANISAITWIELWKKVQPYAEKSDNVEQVAQKFIDVIYDEFEESLALARLFLSVPYDDLPTFNRNFVKNLAGQLNIESELTSTTPVLSLLGTRGNEPEWNDRRQSQGHLGIPLVSPEFVDTIPMVSRLLNQLGLGLDWISMPNEKFSIQTQSQTQLDITGTFLVQDAKNDRNAQNRRIIPMQDFVADYNVKTVFGFGGRYLVGKKSVIAGIFFSKETLTIETLKKLSPIIKPFKVSTMKLFKKNKVFY</sequence>
<name>A0A4E0QV62_9GAMM</name>
<accession>A0A4E0QV62</accession>